<keyword evidence="2" id="KW-0040">ANK repeat</keyword>
<keyword evidence="1" id="KW-0677">Repeat</keyword>
<dbReference type="InterPro" id="IPR036770">
    <property type="entry name" value="Ankyrin_rpt-contain_sf"/>
</dbReference>
<evidence type="ECO:0000256" key="1">
    <source>
        <dbReference type="ARBA" id="ARBA00022737"/>
    </source>
</evidence>
<reference evidence="3" key="1">
    <citation type="submission" date="2018-05" db="EMBL/GenBank/DDBJ databases">
        <authorList>
            <person name="Lanie J.A."/>
            <person name="Ng W.-L."/>
            <person name="Kazmierczak K.M."/>
            <person name="Andrzejewski T.M."/>
            <person name="Davidsen T.M."/>
            <person name="Wayne K.J."/>
            <person name="Tettelin H."/>
            <person name="Glass J.I."/>
            <person name="Rusch D."/>
            <person name="Podicherti R."/>
            <person name="Tsui H.-C.T."/>
            <person name="Winkler M.E."/>
        </authorList>
    </citation>
    <scope>NUCLEOTIDE SEQUENCE</scope>
</reference>
<organism evidence="3">
    <name type="scientific">marine metagenome</name>
    <dbReference type="NCBI Taxonomy" id="408172"/>
    <lineage>
        <taxon>unclassified sequences</taxon>
        <taxon>metagenomes</taxon>
        <taxon>ecological metagenomes</taxon>
    </lineage>
</organism>
<dbReference type="PROSITE" id="PS50088">
    <property type="entry name" value="ANK_REPEAT"/>
    <property type="match status" value="2"/>
</dbReference>
<dbReference type="AlphaFoldDB" id="A0A382T3T2"/>
<feature type="non-terminal residue" evidence="3">
    <location>
        <position position="246"/>
    </location>
</feature>
<dbReference type="SUPFAM" id="SSF48403">
    <property type="entry name" value="Ankyrin repeat"/>
    <property type="match status" value="1"/>
</dbReference>
<dbReference type="SMART" id="SM00248">
    <property type="entry name" value="ANK"/>
    <property type="match status" value="3"/>
</dbReference>
<dbReference type="PANTHER" id="PTHR24171">
    <property type="entry name" value="ANKYRIN REPEAT DOMAIN-CONTAINING PROTEIN 39-RELATED"/>
    <property type="match status" value="1"/>
</dbReference>
<gene>
    <name evidence="3" type="ORF">METZ01_LOCUS369684</name>
</gene>
<proteinExistence type="predicted"/>
<protein>
    <submittedName>
        <fullName evidence="3">Uncharacterized protein</fullName>
    </submittedName>
</protein>
<dbReference type="EMBL" id="UINC01133730">
    <property type="protein sequence ID" value="SVD16830.1"/>
    <property type="molecule type" value="Genomic_DNA"/>
</dbReference>
<evidence type="ECO:0000256" key="2">
    <source>
        <dbReference type="ARBA" id="ARBA00023043"/>
    </source>
</evidence>
<accession>A0A382T3T2</accession>
<dbReference type="Gene3D" id="1.25.40.20">
    <property type="entry name" value="Ankyrin repeat-containing domain"/>
    <property type="match status" value="2"/>
</dbReference>
<dbReference type="InterPro" id="IPR002110">
    <property type="entry name" value="Ankyrin_rpt"/>
</dbReference>
<sequence>MAKRLVCGSIHLRLDHATLCRFNGKTSLNESVFSLVCPVLVCSQMVKEITTMKRQITLACPQMMRTLQGILAAAALAVAGFAATAQAQEKPEEKPPADIWQAAAKGDMEAIKGFLAKGSKIDDQNKDGYSVLHVAIRSGQAAVAEFALANGADINLRSNSKKTPLHYAAQYNQLALAKLLVAAKADLAVKDKKGRTALDLATGEAKREMAEFLRDAGVTSKSDEAAAKSIFVAAKIGSIDAIKKHL</sequence>
<name>A0A382T3T2_9ZZZZ</name>
<dbReference type="PANTHER" id="PTHR24171:SF9">
    <property type="entry name" value="ANKYRIN REPEAT DOMAIN-CONTAINING PROTEIN 39"/>
    <property type="match status" value="1"/>
</dbReference>
<dbReference type="PROSITE" id="PS50297">
    <property type="entry name" value="ANK_REP_REGION"/>
    <property type="match status" value="2"/>
</dbReference>
<dbReference type="Pfam" id="PF12796">
    <property type="entry name" value="Ank_2"/>
    <property type="match status" value="1"/>
</dbReference>
<evidence type="ECO:0000313" key="3">
    <source>
        <dbReference type="EMBL" id="SVD16830.1"/>
    </source>
</evidence>